<dbReference type="PANTHER" id="PTHR33221:SF5">
    <property type="entry name" value="HTH-TYPE TRANSCRIPTIONAL REGULATOR ISCR"/>
    <property type="match status" value="1"/>
</dbReference>
<evidence type="ECO:0000313" key="3">
    <source>
        <dbReference type="Proteomes" id="UP000009173"/>
    </source>
</evidence>
<dbReference type="GO" id="GO:0005829">
    <property type="term" value="C:cytosol"/>
    <property type="evidence" value="ECO:0007669"/>
    <property type="project" value="TreeGrafter"/>
</dbReference>
<dbReference type="PROSITE" id="PS01332">
    <property type="entry name" value="HTH_RRF2_1"/>
    <property type="match status" value="1"/>
</dbReference>
<dbReference type="Gene3D" id="1.10.10.10">
    <property type="entry name" value="Winged helix-like DNA-binding domain superfamily/Winged helix DNA-binding domain"/>
    <property type="match status" value="1"/>
</dbReference>
<dbReference type="SMR" id="A0A0H3AAI1"/>
<dbReference type="InterPro" id="IPR036388">
    <property type="entry name" value="WH-like_DNA-bd_sf"/>
</dbReference>
<dbReference type="PANTHER" id="PTHR33221">
    <property type="entry name" value="WINGED HELIX-TURN-HELIX TRANSCRIPTIONAL REGULATOR, RRF2 FAMILY"/>
    <property type="match status" value="1"/>
</dbReference>
<name>A0A0H3AAI1_NITV4</name>
<organism evidence="2 3">
    <name type="scientific">Nitratidesulfovibrio vulgaris (strain DP4)</name>
    <name type="common">Desulfovibrio vulgaris</name>
    <dbReference type="NCBI Taxonomy" id="391774"/>
    <lineage>
        <taxon>Bacteria</taxon>
        <taxon>Pseudomonadati</taxon>
        <taxon>Thermodesulfobacteriota</taxon>
        <taxon>Desulfovibrionia</taxon>
        <taxon>Desulfovibrionales</taxon>
        <taxon>Desulfovibrionaceae</taxon>
        <taxon>Nitratidesulfovibrio</taxon>
    </lineage>
</organism>
<dbReference type="SUPFAM" id="SSF46785">
    <property type="entry name" value="Winged helix' DNA-binding domain"/>
    <property type="match status" value="1"/>
</dbReference>
<dbReference type="EMBL" id="CP000527">
    <property type="protein sequence ID" value="ABM29428.1"/>
    <property type="molecule type" value="Genomic_DNA"/>
</dbReference>
<dbReference type="InterPro" id="IPR030489">
    <property type="entry name" value="TR_Rrf2-type_CS"/>
</dbReference>
<proteinExistence type="predicted"/>
<gene>
    <name evidence="2" type="ordered locus">Dvul_2412</name>
</gene>
<dbReference type="PROSITE" id="PS51197">
    <property type="entry name" value="HTH_RRF2_2"/>
    <property type="match status" value="1"/>
</dbReference>
<dbReference type="RefSeq" id="WP_010937835.1">
    <property type="nucleotide sequence ID" value="NC_008751.1"/>
</dbReference>
<reference evidence="3" key="1">
    <citation type="journal article" date="2009" name="Environ. Microbiol.">
        <title>Contribution of mobile genetic elements to Desulfovibrio vulgaris genome plasticity.</title>
        <authorList>
            <person name="Walker C.B."/>
            <person name="Stolyar S."/>
            <person name="Chivian D."/>
            <person name="Pinel N."/>
            <person name="Gabster J.A."/>
            <person name="Dehal P.S."/>
            <person name="He Z."/>
            <person name="Yang Z.K."/>
            <person name="Yen H.C."/>
            <person name="Zhou J."/>
            <person name="Wall J.D."/>
            <person name="Hazen T.C."/>
            <person name="Arkin A.P."/>
            <person name="Stahl D.A."/>
        </authorList>
    </citation>
    <scope>NUCLEOTIDE SEQUENCE [LARGE SCALE GENOMIC DNA]</scope>
    <source>
        <strain evidence="3">DP4</strain>
    </source>
</reference>
<evidence type="ECO:0000256" key="1">
    <source>
        <dbReference type="ARBA" id="ARBA00023125"/>
    </source>
</evidence>
<protein>
    <submittedName>
        <fullName evidence="2">Transcriptional regulator, BadM/Rrf2 family</fullName>
    </submittedName>
</protein>
<dbReference type="KEGG" id="dvl:Dvul_2412"/>
<keyword evidence="1" id="KW-0238">DNA-binding</keyword>
<dbReference type="Proteomes" id="UP000009173">
    <property type="component" value="Chromosome"/>
</dbReference>
<dbReference type="NCBIfam" id="TIGR00738">
    <property type="entry name" value="rrf2_super"/>
    <property type="match status" value="1"/>
</dbReference>
<dbReference type="InterPro" id="IPR036390">
    <property type="entry name" value="WH_DNA-bd_sf"/>
</dbReference>
<dbReference type="Pfam" id="PF02082">
    <property type="entry name" value="Rrf2"/>
    <property type="match status" value="1"/>
</dbReference>
<dbReference type="InterPro" id="IPR000944">
    <property type="entry name" value="Tscrpt_reg_Rrf2"/>
</dbReference>
<evidence type="ECO:0000313" key="2">
    <source>
        <dbReference type="EMBL" id="ABM29428.1"/>
    </source>
</evidence>
<sequence>MKLTTRSRYGTRMLLDIAMHGSEQPVSIKDIAQRQGISVKYLEKLIRVLRKAGYITSTLGAHGGYQLAHKAEDIPVGDVVYALEEMEAPVECDEENPCCPRMAVCLTRTIWGEAAKAMYRKLNTFTLADLMRDASLCPKNACNISPHATH</sequence>
<accession>A0A0H3AAI1</accession>
<dbReference type="AlphaFoldDB" id="A0A0H3AAI1"/>
<dbReference type="GO" id="GO:0003700">
    <property type="term" value="F:DNA-binding transcription factor activity"/>
    <property type="evidence" value="ECO:0007669"/>
    <property type="project" value="TreeGrafter"/>
</dbReference>
<dbReference type="GO" id="GO:0003677">
    <property type="term" value="F:DNA binding"/>
    <property type="evidence" value="ECO:0007669"/>
    <property type="project" value="UniProtKB-KW"/>
</dbReference>
<dbReference type="HOGENOM" id="CLU_107144_0_1_7"/>